<feature type="compositionally biased region" description="Basic residues" evidence="1">
    <location>
        <begin position="630"/>
        <end position="640"/>
    </location>
</feature>
<feature type="compositionally biased region" description="Polar residues" evidence="1">
    <location>
        <begin position="974"/>
        <end position="997"/>
    </location>
</feature>
<accession>A0A9J6CK11</accession>
<gene>
    <name evidence="3" type="ORF">PVAND_011620</name>
</gene>
<feature type="region of interest" description="Disordered" evidence="1">
    <location>
        <begin position="369"/>
        <end position="422"/>
    </location>
</feature>
<organism evidence="3 4">
    <name type="scientific">Polypedilum vanderplanki</name>
    <name type="common">Sleeping chironomid midge</name>
    <dbReference type="NCBI Taxonomy" id="319348"/>
    <lineage>
        <taxon>Eukaryota</taxon>
        <taxon>Metazoa</taxon>
        <taxon>Ecdysozoa</taxon>
        <taxon>Arthropoda</taxon>
        <taxon>Hexapoda</taxon>
        <taxon>Insecta</taxon>
        <taxon>Pterygota</taxon>
        <taxon>Neoptera</taxon>
        <taxon>Endopterygota</taxon>
        <taxon>Diptera</taxon>
        <taxon>Nematocera</taxon>
        <taxon>Chironomoidea</taxon>
        <taxon>Chironomidae</taxon>
        <taxon>Chironominae</taxon>
        <taxon>Polypedilum</taxon>
        <taxon>Polypedilum</taxon>
    </lineage>
</organism>
<dbReference type="Proteomes" id="UP001107558">
    <property type="component" value="Chromosome 1"/>
</dbReference>
<comment type="caution">
    <text evidence="3">The sequence shown here is derived from an EMBL/GenBank/DDBJ whole genome shotgun (WGS) entry which is preliminary data.</text>
</comment>
<dbReference type="AlphaFoldDB" id="A0A9J6CK11"/>
<feature type="region of interest" description="Disordered" evidence="1">
    <location>
        <begin position="517"/>
        <end position="539"/>
    </location>
</feature>
<reference evidence="3" key="1">
    <citation type="submission" date="2021-03" db="EMBL/GenBank/DDBJ databases">
        <title>Chromosome level genome of the anhydrobiotic midge Polypedilum vanderplanki.</title>
        <authorList>
            <person name="Yoshida Y."/>
            <person name="Kikawada T."/>
            <person name="Gusev O."/>
        </authorList>
    </citation>
    <scope>NUCLEOTIDE SEQUENCE</scope>
    <source>
        <strain evidence="3">NIAS01</strain>
        <tissue evidence="3">Whole body or cell culture</tissue>
    </source>
</reference>
<proteinExistence type="predicted"/>
<feature type="signal peptide" evidence="2">
    <location>
        <begin position="1"/>
        <end position="18"/>
    </location>
</feature>
<sequence>MVKTIFILLCAFIDEHTCDDEIETSISRSLDLSIPAWRPLVQNPYHHQYYHHLLQNNVPNAAHLISYAHLNPVNKDEIIEAAKYNAQTLKKYNELSQQPITSYSNPYPYFTQTPGPLVKTISTTTFLNPNLVRQQQQPHAAASNLIHARLPYPGKSATLYSTKLNYLGKPELSVSLHQNSIHQTVATTPKIAGFTKEQNGRVNFHYHHPSFGMVPSYDTTTKRNPIFSSSVTPQSTTKVHPVMSKLQAHMALAAISQQNHHNKLKHAVRHNIAVGGSSNEFSPPSQIVSNYANYESATRVPLWHHGSPVKSNNLPQHHAHNHNNAEYHHHFHKPDAQTQQQVLPSVHPSIITPFLEQVHLKQKEVAAAEQKQSFKQSHESNSNENFSSNGGSFDIVNDVFSKHLVPPPPSSTSSKAHYKKPDKAKFNLSMKSPLQDASRFNYNNVISTATPSTPTASNAPSTKISNVNDVSNYRPALFSSENSHTSYEDKPNLFANLNRSKENPYKQHKLLHPAYSGNGLKKKPSLNHDKTFLPTPYIPSEEEKDDEIKIDFEPHHSYFTIEDAVTPHFPESMKYDNHGGSDELEIITLRPPQIKPTKDYFGITTAPSSTTAFIEQQQTPSTIESSSTKPRQKLRRRKPKPQTSASPITTITTTTIEQEKMLQQNQQKINEEQTNVKFIRTRGDSRNNNSIIISHENDLKNKNRLNGNNRLRTRPTLTTPIDYDYTVKTFDDELRRSEVSTTQVTTEGTTSIKASAEISEVPDIVRHRVRLRYKNKLNANAKAGNSLEGIDFKSKLTDSQISDSENENVLVRQPIPKSGSDDEETTELNLLVTENPFNEIKSSLKLPNLKLRNEATFTTLLPTAETIHSSSSMPTSTAVTAENDENIFSQNKIANRPRFSIKELKRKQYLTSSTSVASSTTILTSSTSSTTQKPDTQRFNRFRLNLNRRRNETTTTTISDSNEETELSRKRYSSTRFSTQPASSFPTTESTIQSTKRSILPKRTFLARNFTKPFAIDSNTVIDTTSPKPITTKSTTISTNRHNLRQRIQNYKKKDTSNEIAFPTADDSIKNVNFETTFTHEPSVSTITNSGTTTTTEIPTRETSIMKIAKTHAIKTTTSNNNLITEDDTPFTNNNNDSTDLIGSPSDYSQRVAELTISGNENSTFKSANIGLLSRRIPNYFTISTDDPILPIMAFFPQIKTNENN</sequence>
<keyword evidence="4" id="KW-1185">Reference proteome</keyword>
<feature type="region of interest" description="Disordered" evidence="1">
    <location>
        <begin position="798"/>
        <end position="824"/>
    </location>
</feature>
<evidence type="ECO:0000256" key="1">
    <source>
        <dbReference type="SAM" id="MobiDB-lite"/>
    </source>
</evidence>
<protein>
    <submittedName>
        <fullName evidence="3">Uncharacterized protein</fullName>
    </submittedName>
</protein>
<keyword evidence="2" id="KW-0732">Signal</keyword>
<feature type="chain" id="PRO_5039922319" evidence="2">
    <location>
        <begin position="19"/>
        <end position="1205"/>
    </location>
</feature>
<feature type="compositionally biased region" description="Polar residues" evidence="1">
    <location>
        <begin position="614"/>
        <end position="628"/>
    </location>
</feature>
<feature type="compositionally biased region" description="Low complexity" evidence="1">
    <location>
        <begin position="379"/>
        <end position="393"/>
    </location>
</feature>
<feature type="region of interest" description="Disordered" evidence="1">
    <location>
        <begin position="920"/>
        <end position="939"/>
    </location>
</feature>
<dbReference type="EMBL" id="JADBJN010000001">
    <property type="protein sequence ID" value="KAG5682256.1"/>
    <property type="molecule type" value="Genomic_DNA"/>
</dbReference>
<dbReference type="OrthoDB" id="8193595at2759"/>
<feature type="region of interest" description="Disordered" evidence="1">
    <location>
        <begin position="614"/>
        <end position="652"/>
    </location>
</feature>
<evidence type="ECO:0000256" key="2">
    <source>
        <dbReference type="SAM" id="SignalP"/>
    </source>
</evidence>
<feature type="region of interest" description="Disordered" evidence="1">
    <location>
        <begin position="946"/>
        <end position="997"/>
    </location>
</feature>
<name>A0A9J6CK11_POLVA</name>
<evidence type="ECO:0000313" key="3">
    <source>
        <dbReference type="EMBL" id="KAG5682256.1"/>
    </source>
</evidence>
<evidence type="ECO:0000313" key="4">
    <source>
        <dbReference type="Proteomes" id="UP001107558"/>
    </source>
</evidence>